<protein>
    <recommendedName>
        <fullName evidence="3">WbqC family protein</fullName>
    </recommendedName>
</protein>
<comment type="caution">
    <text evidence="1">The sequence shown here is derived from an EMBL/GenBank/DDBJ whole genome shotgun (WGS) entry which is preliminary data.</text>
</comment>
<reference evidence="1 2" key="1">
    <citation type="submission" date="2020-08" db="EMBL/GenBank/DDBJ databases">
        <title>Genomic Encyclopedia of Type Strains, Phase IV (KMG-IV): sequencing the most valuable type-strain genomes for metagenomic binning, comparative biology and taxonomic classification.</title>
        <authorList>
            <person name="Goeker M."/>
        </authorList>
    </citation>
    <scope>NUCLEOTIDE SEQUENCE [LARGE SCALE GENOMIC DNA]</scope>
    <source>
        <strain evidence="1 2">DSM 22198</strain>
    </source>
</reference>
<gene>
    <name evidence="1" type="ORF">FHS74_004334</name>
</gene>
<accession>A0A7X0B0X7</accession>
<keyword evidence="2" id="KW-1185">Reference proteome</keyword>
<dbReference type="Proteomes" id="UP000539175">
    <property type="component" value="Unassembled WGS sequence"/>
</dbReference>
<dbReference type="EMBL" id="JACIIZ010000013">
    <property type="protein sequence ID" value="MBB6253758.1"/>
    <property type="molecule type" value="Genomic_DNA"/>
</dbReference>
<dbReference type="InterPro" id="IPR014985">
    <property type="entry name" value="WbqC"/>
</dbReference>
<name>A0A7X0B0X7_9PROT</name>
<dbReference type="Pfam" id="PF08889">
    <property type="entry name" value="WbqC"/>
    <property type="match status" value="1"/>
</dbReference>
<evidence type="ECO:0000313" key="1">
    <source>
        <dbReference type="EMBL" id="MBB6253758.1"/>
    </source>
</evidence>
<proteinExistence type="predicted"/>
<evidence type="ECO:0008006" key="3">
    <source>
        <dbReference type="Google" id="ProtNLM"/>
    </source>
</evidence>
<sequence>MASPADDGRRPSRTVVITQSNYLPWRGYFDLIRRADEVILLDSVQYTRRDWRNRNKIKTAAGPVWLTVPVEVKGNYHQAIDETRVADRRWSAAHRRAIELAYGRAPHFAEGYPWLEGLLAGLAEEPLLSRINEALLRALCARLRIATPIRRCTDVLEREALIRTDATGRLVDLATAVGATRYLSGSAAQGYLDVSAFTRRGIEVEWMSYEGYPDYPQLWGAFEPAVSVIDLLLNTGPDAPAYLGRPVVTVQGGR</sequence>
<evidence type="ECO:0000313" key="2">
    <source>
        <dbReference type="Proteomes" id="UP000539175"/>
    </source>
</evidence>
<organism evidence="1 2">
    <name type="scientific">Nitrospirillum iridis</name>
    <dbReference type="NCBI Taxonomy" id="765888"/>
    <lineage>
        <taxon>Bacteria</taxon>
        <taxon>Pseudomonadati</taxon>
        <taxon>Pseudomonadota</taxon>
        <taxon>Alphaproteobacteria</taxon>
        <taxon>Rhodospirillales</taxon>
        <taxon>Azospirillaceae</taxon>
        <taxon>Nitrospirillum</taxon>
    </lineage>
</organism>
<dbReference type="RefSeq" id="WP_184804938.1">
    <property type="nucleotide sequence ID" value="NZ_JACIIZ010000013.1"/>
</dbReference>
<dbReference type="AlphaFoldDB" id="A0A7X0B0X7"/>